<feature type="transmembrane region" description="Helical" evidence="1">
    <location>
        <begin position="326"/>
        <end position="345"/>
    </location>
</feature>
<keyword evidence="1" id="KW-0812">Transmembrane</keyword>
<keyword evidence="1" id="KW-0472">Membrane</keyword>
<evidence type="ECO:0000313" key="3">
    <source>
        <dbReference type="Proteomes" id="UP000298138"/>
    </source>
</evidence>
<keyword evidence="1" id="KW-1133">Transmembrane helix</keyword>
<dbReference type="EMBL" id="ML220144">
    <property type="protein sequence ID" value="TGZ78213.1"/>
    <property type="molecule type" value="Genomic_DNA"/>
</dbReference>
<feature type="transmembrane region" description="Helical" evidence="1">
    <location>
        <begin position="107"/>
        <end position="126"/>
    </location>
</feature>
<reference evidence="2 3" key="1">
    <citation type="submission" date="2019-04" db="EMBL/GenBank/DDBJ databases">
        <title>Comparative genomics and transcriptomics to analyze fruiting body development in filamentous ascomycetes.</title>
        <authorList>
            <consortium name="DOE Joint Genome Institute"/>
            <person name="Lutkenhaus R."/>
            <person name="Traeger S."/>
            <person name="Breuer J."/>
            <person name="Kuo A."/>
            <person name="Lipzen A."/>
            <person name="Pangilinan J."/>
            <person name="Dilworth D."/>
            <person name="Sandor L."/>
            <person name="Poggeler S."/>
            <person name="Barry K."/>
            <person name="Grigoriev I.V."/>
            <person name="Nowrousian M."/>
        </authorList>
    </citation>
    <scope>NUCLEOTIDE SEQUENCE [LARGE SCALE GENOMIC DNA]</scope>
    <source>
        <strain evidence="2 3">CBS 389.68</strain>
    </source>
</reference>
<feature type="transmembrane region" description="Helical" evidence="1">
    <location>
        <begin position="6"/>
        <end position="23"/>
    </location>
</feature>
<dbReference type="OrthoDB" id="4834801at2759"/>
<keyword evidence="3" id="KW-1185">Reference proteome</keyword>
<gene>
    <name evidence="2" type="ORF">EX30DRAFT_397980</name>
</gene>
<sequence length="433" mass="47462">MAGYVLNILGGIFFTLRVLFFSHDILQLVLGRTGWWIINFANAVLALMASAISLGSFDGKDSRGTCPPVDGAFGGLGTRVGLWITVAFILVQWFIGAWSSLHIGSKAMAGGLLIGNVAILICLIVQHTSGQLSFTDIVIGSMVIDVQGSTLLNQLAMKETLASLWMVGSILIVGFASLIEIGILLGLAGKGELQQCKLFYFDSIQTGGPVPTLFWLYYTTRWLAYITTAMRAVRCLLDFYYYAEVTELQVDPCSYEGQVAASFPEIQSPSIKALIERRRKFFSYHGTVDYFGAENFVFAICVIFNFERSVNLVGHDSLDSFGQEMGLIIAIVSIFAAVFGALRAAEYPKRFWHGNPWGLGARTHVAQEMEKRLGKDMNGKPIEPEMTCEPKDISTTCSDTLETGETLMIAPPVWIPKPEVADVPLEKSVSEVS</sequence>
<name>A0A4S2MMH6_9PEZI</name>
<feature type="transmembrane region" description="Helical" evidence="1">
    <location>
        <begin position="287"/>
        <end position="306"/>
    </location>
</feature>
<dbReference type="InParanoid" id="A0A4S2MMH6"/>
<evidence type="ECO:0000256" key="1">
    <source>
        <dbReference type="SAM" id="Phobius"/>
    </source>
</evidence>
<feature type="transmembrane region" description="Helical" evidence="1">
    <location>
        <begin position="35"/>
        <end position="56"/>
    </location>
</feature>
<proteinExistence type="predicted"/>
<feature type="transmembrane region" description="Helical" evidence="1">
    <location>
        <begin position="76"/>
        <end position="95"/>
    </location>
</feature>
<protein>
    <submittedName>
        <fullName evidence="2">Uncharacterized protein</fullName>
    </submittedName>
</protein>
<organism evidence="2 3">
    <name type="scientific">Ascodesmis nigricans</name>
    <dbReference type="NCBI Taxonomy" id="341454"/>
    <lineage>
        <taxon>Eukaryota</taxon>
        <taxon>Fungi</taxon>
        <taxon>Dikarya</taxon>
        <taxon>Ascomycota</taxon>
        <taxon>Pezizomycotina</taxon>
        <taxon>Pezizomycetes</taxon>
        <taxon>Pezizales</taxon>
        <taxon>Ascodesmidaceae</taxon>
        <taxon>Ascodesmis</taxon>
    </lineage>
</organism>
<dbReference type="Proteomes" id="UP000298138">
    <property type="component" value="Unassembled WGS sequence"/>
</dbReference>
<feature type="transmembrane region" description="Helical" evidence="1">
    <location>
        <begin position="164"/>
        <end position="188"/>
    </location>
</feature>
<evidence type="ECO:0000313" key="2">
    <source>
        <dbReference type="EMBL" id="TGZ78213.1"/>
    </source>
</evidence>
<dbReference type="AlphaFoldDB" id="A0A4S2MMH6"/>
<accession>A0A4S2MMH6</accession>